<proteinExistence type="predicted"/>
<dbReference type="EMBL" id="JAUPFM010000020">
    <property type="protein sequence ID" value="KAK2819012.1"/>
    <property type="molecule type" value="Genomic_DNA"/>
</dbReference>
<comment type="caution">
    <text evidence="1">The sequence shown here is derived from an EMBL/GenBank/DDBJ whole genome shotgun (WGS) entry which is preliminary data.</text>
</comment>
<reference evidence="1" key="1">
    <citation type="submission" date="2023-07" db="EMBL/GenBank/DDBJ databases">
        <title>Chromosome-level Genome Assembly of Striped Snakehead (Channa striata).</title>
        <authorList>
            <person name="Liu H."/>
        </authorList>
    </citation>
    <scope>NUCLEOTIDE SEQUENCE</scope>
    <source>
        <strain evidence="1">Gz</strain>
        <tissue evidence="1">Muscle</tissue>
    </source>
</reference>
<protein>
    <submittedName>
        <fullName evidence="1">Uncharacterized protein</fullName>
    </submittedName>
</protein>
<gene>
    <name evidence="1" type="ORF">Q5P01_024573</name>
</gene>
<organism evidence="1 2">
    <name type="scientific">Channa striata</name>
    <name type="common">Snakehead murrel</name>
    <name type="synonym">Ophicephalus striatus</name>
    <dbReference type="NCBI Taxonomy" id="64152"/>
    <lineage>
        <taxon>Eukaryota</taxon>
        <taxon>Metazoa</taxon>
        <taxon>Chordata</taxon>
        <taxon>Craniata</taxon>
        <taxon>Vertebrata</taxon>
        <taxon>Euteleostomi</taxon>
        <taxon>Actinopterygii</taxon>
        <taxon>Neopterygii</taxon>
        <taxon>Teleostei</taxon>
        <taxon>Neoteleostei</taxon>
        <taxon>Acanthomorphata</taxon>
        <taxon>Anabantaria</taxon>
        <taxon>Anabantiformes</taxon>
        <taxon>Channoidei</taxon>
        <taxon>Channidae</taxon>
        <taxon>Channa</taxon>
    </lineage>
</organism>
<name>A0AA88LN28_CHASR</name>
<keyword evidence="2" id="KW-1185">Reference proteome</keyword>
<dbReference type="Proteomes" id="UP001187415">
    <property type="component" value="Unassembled WGS sequence"/>
</dbReference>
<dbReference type="AlphaFoldDB" id="A0AA88LN28"/>
<evidence type="ECO:0000313" key="2">
    <source>
        <dbReference type="Proteomes" id="UP001187415"/>
    </source>
</evidence>
<sequence>MFRSNVALWVSGKGLKRDAKATSARCRVVQEKLTKTKKLFFKTELRKTIERCPLAYQSRSCMKQRDTS</sequence>
<accession>A0AA88LN28</accession>
<evidence type="ECO:0000313" key="1">
    <source>
        <dbReference type="EMBL" id="KAK2819012.1"/>
    </source>
</evidence>